<gene>
    <name evidence="1" type="ORF">ANANG_G00260860</name>
</gene>
<dbReference type="Proteomes" id="UP001044222">
    <property type="component" value="Chromosome 15"/>
</dbReference>
<organism evidence="1 2">
    <name type="scientific">Anguilla anguilla</name>
    <name type="common">European freshwater eel</name>
    <name type="synonym">Muraena anguilla</name>
    <dbReference type="NCBI Taxonomy" id="7936"/>
    <lineage>
        <taxon>Eukaryota</taxon>
        <taxon>Metazoa</taxon>
        <taxon>Chordata</taxon>
        <taxon>Craniata</taxon>
        <taxon>Vertebrata</taxon>
        <taxon>Euteleostomi</taxon>
        <taxon>Actinopterygii</taxon>
        <taxon>Neopterygii</taxon>
        <taxon>Teleostei</taxon>
        <taxon>Anguilliformes</taxon>
        <taxon>Anguillidae</taxon>
        <taxon>Anguilla</taxon>
    </lineage>
</organism>
<keyword evidence="2" id="KW-1185">Reference proteome</keyword>
<evidence type="ECO:0000313" key="1">
    <source>
        <dbReference type="EMBL" id="KAG5834375.1"/>
    </source>
</evidence>
<comment type="caution">
    <text evidence="1">The sequence shown here is derived from an EMBL/GenBank/DDBJ whole genome shotgun (WGS) entry which is preliminary data.</text>
</comment>
<name>A0A9D3RLB3_ANGAN</name>
<proteinExistence type="predicted"/>
<accession>A0A9D3RLB3</accession>
<dbReference type="AlphaFoldDB" id="A0A9D3RLB3"/>
<dbReference type="EMBL" id="JAFIRN010000015">
    <property type="protein sequence ID" value="KAG5834375.1"/>
    <property type="molecule type" value="Genomic_DNA"/>
</dbReference>
<protein>
    <submittedName>
        <fullName evidence="1">Uncharacterized protein</fullName>
    </submittedName>
</protein>
<reference evidence="1" key="1">
    <citation type="submission" date="2021-01" db="EMBL/GenBank/DDBJ databases">
        <title>A chromosome-scale assembly of European eel, Anguilla anguilla.</title>
        <authorList>
            <person name="Henkel C."/>
            <person name="Jong-Raadsen S.A."/>
            <person name="Dufour S."/>
            <person name="Weltzien F.-A."/>
            <person name="Palstra A.P."/>
            <person name="Pelster B."/>
            <person name="Spaink H.P."/>
            <person name="Van Den Thillart G.E."/>
            <person name="Jansen H."/>
            <person name="Zahm M."/>
            <person name="Klopp C."/>
            <person name="Cedric C."/>
            <person name="Louis A."/>
            <person name="Berthelot C."/>
            <person name="Parey E."/>
            <person name="Roest Crollius H."/>
            <person name="Montfort J."/>
            <person name="Robinson-Rechavi M."/>
            <person name="Bucao C."/>
            <person name="Bouchez O."/>
            <person name="Gislard M."/>
            <person name="Lluch J."/>
            <person name="Milhes M."/>
            <person name="Lampietro C."/>
            <person name="Lopez Roques C."/>
            <person name="Donnadieu C."/>
            <person name="Braasch I."/>
            <person name="Desvignes T."/>
            <person name="Postlethwait J."/>
            <person name="Bobe J."/>
            <person name="Guiguen Y."/>
            <person name="Dirks R."/>
        </authorList>
    </citation>
    <scope>NUCLEOTIDE SEQUENCE</scope>
    <source>
        <strain evidence="1">Tag_6206</strain>
        <tissue evidence="1">Liver</tissue>
    </source>
</reference>
<sequence>MHLINDSFQRTVFQRHKFLQKEKNGCDPSAAAPQPQISRQACVVLVMTVGHAAMGCAVSPACAAPLPAIWTSAACAASTWPYAACTGPSTTSRAPCAMTGLPIPSVWSAQSAS</sequence>
<evidence type="ECO:0000313" key="2">
    <source>
        <dbReference type="Proteomes" id="UP001044222"/>
    </source>
</evidence>